<keyword evidence="3" id="KW-1185">Reference proteome</keyword>
<feature type="region of interest" description="Disordered" evidence="1">
    <location>
        <begin position="1"/>
        <end position="20"/>
    </location>
</feature>
<feature type="non-terminal residue" evidence="2">
    <location>
        <position position="49"/>
    </location>
</feature>
<evidence type="ECO:0000313" key="3">
    <source>
        <dbReference type="Proteomes" id="UP000789396"/>
    </source>
</evidence>
<evidence type="ECO:0000256" key="1">
    <source>
        <dbReference type="SAM" id="MobiDB-lite"/>
    </source>
</evidence>
<reference evidence="2" key="1">
    <citation type="submission" date="2021-06" db="EMBL/GenBank/DDBJ databases">
        <authorList>
            <person name="Kallberg Y."/>
            <person name="Tangrot J."/>
            <person name="Rosling A."/>
        </authorList>
    </citation>
    <scope>NUCLEOTIDE SEQUENCE</scope>
    <source>
        <strain evidence="2">IN212</strain>
    </source>
</reference>
<proteinExistence type="predicted"/>
<dbReference type="EMBL" id="CAJVPZ010060439">
    <property type="protein sequence ID" value="CAG8790194.1"/>
    <property type="molecule type" value="Genomic_DNA"/>
</dbReference>
<dbReference type="AlphaFoldDB" id="A0A9N9JPQ3"/>
<dbReference type="Proteomes" id="UP000789396">
    <property type="component" value="Unassembled WGS sequence"/>
</dbReference>
<organism evidence="2 3">
    <name type="scientific">Racocetra fulgida</name>
    <dbReference type="NCBI Taxonomy" id="60492"/>
    <lineage>
        <taxon>Eukaryota</taxon>
        <taxon>Fungi</taxon>
        <taxon>Fungi incertae sedis</taxon>
        <taxon>Mucoromycota</taxon>
        <taxon>Glomeromycotina</taxon>
        <taxon>Glomeromycetes</taxon>
        <taxon>Diversisporales</taxon>
        <taxon>Gigasporaceae</taxon>
        <taxon>Racocetra</taxon>
    </lineage>
</organism>
<name>A0A9N9JPQ3_9GLOM</name>
<sequence>SEYNSPPVMRSHLSSRTPTKTISPANIIMENIDCKLSLPPPSYPNFNHI</sequence>
<comment type="caution">
    <text evidence="2">The sequence shown here is derived from an EMBL/GenBank/DDBJ whole genome shotgun (WGS) entry which is preliminary data.</text>
</comment>
<feature type="non-terminal residue" evidence="2">
    <location>
        <position position="1"/>
    </location>
</feature>
<accession>A0A9N9JPQ3</accession>
<protein>
    <submittedName>
        <fullName evidence="2">11819_t:CDS:1</fullName>
    </submittedName>
</protein>
<evidence type="ECO:0000313" key="2">
    <source>
        <dbReference type="EMBL" id="CAG8790194.1"/>
    </source>
</evidence>
<gene>
    <name evidence="2" type="ORF">RFULGI_LOCUS16667</name>
</gene>